<dbReference type="Proteomes" id="UP000250579">
    <property type="component" value="Chromosome"/>
</dbReference>
<dbReference type="PROSITE" id="PS50931">
    <property type="entry name" value="HTH_LYSR"/>
    <property type="match status" value="1"/>
</dbReference>
<dbReference type="SUPFAM" id="SSF46785">
    <property type="entry name" value="Winged helix' DNA-binding domain"/>
    <property type="match status" value="1"/>
</dbReference>
<dbReference type="PANTHER" id="PTHR30346:SF0">
    <property type="entry name" value="HCA OPERON TRANSCRIPTIONAL ACTIVATOR HCAR"/>
    <property type="match status" value="1"/>
</dbReference>
<comment type="similarity">
    <text evidence="1">Belongs to the LysR transcriptional regulatory family.</text>
</comment>
<protein>
    <submittedName>
        <fullName evidence="6">LysR family transcriptional regulator</fullName>
    </submittedName>
</protein>
<dbReference type="FunFam" id="1.10.10.10:FF:000001">
    <property type="entry name" value="LysR family transcriptional regulator"/>
    <property type="match status" value="1"/>
</dbReference>
<keyword evidence="2" id="KW-0805">Transcription regulation</keyword>
<dbReference type="InterPro" id="IPR036390">
    <property type="entry name" value="WH_DNA-bd_sf"/>
</dbReference>
<dbReference type="InterPro" id="IPR036388">
    <property type="entry name" value="WH-like_DNA-bd_sf"/>
</dbReference>
<accession>A0A2Z5ABS5</accession>
<evidence type="ECO:0000256" key="2">
    <source>
        <dbReference type="ARBA" id="ARBA00023015"/>
    </source>
</evidence>
<dbReference type="Gene3D" id="1.10.10.10">
    <property type="entry name" value="Winged helix-like DNA-binding domain superfamily/Winged helix DNA-binding domain"/>
    <property type="match status" value="1"/>
</dbReference>
<name>A0A2Z5ABS5_9PSED</name>
<dbReference type="Gene3D" id="3.40.190.10">
    <property type="entry name" value="Periplasmic binding protein-like II"/>
    <property type="match status" value="2"/>
</dbReference>
<evidence type="ECO:0000256" key="3">
    <source>
        <dbReference type="ARBA" id="ARBA00023125"/>
    </source>
</evidence>
<evidence type="ECO:0000259" key="5">
    <source>
        <dbReference type="PROSITE" id="PS50931"/>
    </source>
</evidence>
<dbReference type="Pfam" id="PF00126">
    <property type="entry name" value="HTH_1"/>
    <property type="match status" value="1"/>
</dbReference>
<dbReference type="AlphaFoldDB" id="A0A2Z5ABS5"/>
<reference evidence="6 7" key="1">
    <citation type="submission" date="2017-06" db="EMBL/GenBank/DDBJ databases">
        <title>Evolution towards high GC content and high-temperature stress adaptation in endophytic Pseudomonas oryzihabitans impacted its plant-growth promoting traits.</title>
        <authorList>
            <person name="Nascimento F.X."/>
        </authorList>
    </citation>
    <scope>NUCLEOTIDE SEQUENCE [LARGE SCALE GENOMIC DNA]</scope>
    <source>
        <strain evidence="6 7">MS8</strain>
    </source>
</reference>
<sequence>MVELHQLRCFVAVAEELHFGRAARRLFMTQPPLSRQIQLLERDLGVQLLERSNRQVRLTAAGVGFLRDARHVLLFAERAGETARSLARGSSGRLSLGFTAVSGYRLIPELVRHLQGALPEVDLVLQEQVTTDQTETLAAQMIDVGFLRELAPRGPLRGERVWREPLLLALPLGHPLAAQRAVSVRALEHQPFVMYSPGEGRYFYDSIAGLFASTGVRPRFVQHLGQTHSILGLVRAGVGVALLPASAAHLHVDQVCFRPLTDAELHADVWMAWREDNSNPALPLFLHQARRYFTHDPGAAEAS</sequence>
<evidence type="ECO:0000313" key="7">
    <source>
        <dbReference type="Proteomes" id="UP000250579"/>
    </source>
</evidence>
<dbReference type="GO" id="GO:0032993">
    <property type="term" value="C:protein-DNA complex"/>
    <property type="evidence" value="ECO:0007669"/>
    <property type="project" value="TreeGrafter"/>
</dbReference>
<dbReference type="SUPFAM" id="SSF53850">
    <property type="entry name" value="Periplasmic binding protein-like II"/>
    <property type="match status" value="1"/>
</dbReference>
<evidence type="ECO:0000256" key="4">
    <source>
        <dbReference type="ARBA" id="ARBA00023163"/>
    </source>
</evidence>
<gene>
    <name evidence="6" type="ORF">CE139_16660</name>
</gene>
<dbReference type="GO" id="GO:0003677">
    <property type="term" value="F:DNA binding"/>
    <property type="evidence" value="ECO:0007669"/>
    <property type="project" value="UniProtKB-KW"/>
</dbReference>
<proteinExistence type="inferred from homology"/>
<dbReference type="PANTHER" id="PTHR30346">
    <property type="entry name" value="TRANSCRIPTIONAL DUAL REGULATOR HCAR-RELATED"/>
    <property type="match status" value="1"/>
</dbReference>
<organism evidence="6 7">
    <name type="scientific">Pseudomonas oryzihabitans</name>
    <dbReference type="NCBI Taxonomy" id="47885"/>
    <lineage>
        <taxon>Bacteria</taxon>
        <taxon>Pseudomonadati</taxon>
        <taxon>Pseudomonadota</taxon>
        <taxon>Gammaproteobacteria</taxon>
        <taxon>Pseudomonadales</taxon>
        <taxon>Pseudomonadaceae</taxon>
        <taxon>Pseudomonas</taxon>
    </lineage>
</organism>
<dbReference type="InterPro" id="IPR005119">
    <property type="entry name" value="LysR_subst-bd"/>
</dbReference>
<keyword evidence="3" id="KW-0238">DNA-binding</keyword>
<evidence type="ECO:0000256" key="1">
    <source>
        <dbReference type="ARBA" id="ARBA00009437"/>
    </source>
</evidence>
<evidence type="ECO:0000313" key="6">
    <source>
        <dbReference type="EMBL" id="AXA67376.1"/>
    </source>
</evidence>
<feature type="domain" description="HTH lysR-type" evidence="5">
    <location>
        <begin position="2"/>
        <end position="59"/>
    </location>
</feature>
<dbReference type="Pfam" id="PF03466">
    <property type="entry name" value="LysR_substrate"/>
    <property type="match status" value="1"/>
</dbReference>
<dbReference type="InterPro" id="IPR000847">
    <property type="entry name" value="LysR_HTH_N"/>
</dbReference>
<dbReference type="GO" id="GO:0003700">
    <property type="term" value="F:DNA-binding transcription factor activity"/>
    <property type="evidence" value="ECO:0007669"/>
    <property type="project" value="InterPro"/>
</dbReference>
<keyword evidence="4" id="KW-0804">Transcription</keyword>
<dbReference type="PRINTS" id="PR00039">
    <property type="entry name" value="HTHLYSR"/>
</dbReference>
<dbReference type="EMBL" id="CP022198">
    <property type="protein sequence ID" value="AXA67376.1"/>
    <property type="molecule type" value="Genomic_DNA"/>
</dbReference>